<evidence type="ECO:0000313" key="1">
    <source>
        <dbReference type="EMBL" id="QHU11875.1"/>
    </source>
</evidence>
<name>A0A6C0K1E3_9ZZZZ</name>
<reference evidence="1" key="1">
    <citation type="journal article" date="2020" name="Nature">
        <title>Giant virus diversity and host interactions through global metagenomics.</title>
        <authorList>
            <person name="Schulz F."/>
            <person name="Roux S."/>
            <person name="Paez-Espino D."/>
            <person name="Jungbluth S."/>
            <person name="Walsh D.A."/>
            <person name="Denef V.J."/>
            <person name="McMahon K.D."/>
            <person name="Konstantinidis K.T."/>
            <person name="Eloe-Fadrosh E.A."/>
            <person name="Kyrpides N.C."/>
            <person name="Woyke T."/>
        </authorList>
    </citation>
    <scope>NUCLEOTIDE SEQUENCE</scope>
    <source>
        <strain evidence="1">GVMAG-S-1101169-75</strain>
    </source>
</reference>
<dbReference type="EMBL" id="MN740791">
    <property type="protein sequence ID" value="QHU11875.1"/>
    <property type="molecule type" value="Genomic_DNA"/>
</dbReference>
<dbReference type="AlphaFoldDB" id="A0A6C0K1E3"/>
<organism evidence="1">
    <name type="scientific">viral metagenome</name>
    <dbReference type="NCBI Taxonomy" id="1070528"/>
    <lineage>
        <taxon>unclassified sequences</taxon>
        <taxon>metagenomes</taxon>
        <taxon>organismal metagenomes</taxon>
    </lineage>
</organism>
<proteinExistence type="predicted"/>
<accession>A0A6C0K1E3</accession>
<sequence length="29" mass="3628">MNSFLFFFKNLFYYSLIFKKMTAFHKNSL</sequence>
<protein>
    <submittedName>
        <fullName evidence="1">Uncharacterized protein</fullName>
    </submittedName>
</protein>